<evidence type="ECO:0000256" key="11">
    <source>
        <dbReference type="PROSITE-ProRule" id="PRU00421"/>
    </source>
</evidence>
<gene>
    <name evidence="14" type="ORF">D3Z33_03195</name>
</gene>
<dbReference type="InterPro" id="IPR011055">
    <property type="entry name" value="Dup_hybrid_motif"/>
</dbReference>
<evidence type="ECO:0000256" key="3">
    <source>
        <dbReference type="ARBA" id="ARBA00022475"/>
    </source>
</evidence>
<evidence type="ECO:0000256" key="1">
    <source>
        <dbReference type="ARBA" id="ARBA00004496"/>
    </source>
</evidence>
<dbReference type="GO" id="GO:0005737">
    <property type="term" value="C:cytoplasm"/>
    <property type="evidence" value="ECO:0007669"/>
    <property type="project" value="UniProtKB-SubCell"/>
</dbReference>
<evidence type="ECO:0000259" key="12">
    <source>
        <dbReference type="PROSITE" id="PS51093"/>
    </source>
</evidence>
<dbReference type="Gene3D" id="2.70.70.10">
    <property type="entry name" value="Glucose Permease (Domain IIA)"/>
    <property type="match status" value="1"/>
</dbReference>
<evidence type="ECO:0000256" key="10">
    <source>
        <dbReference type="ARBA" id="ARBA00023136"/>
    </source>
</evidence>
<evidence type="ECO:0000313" key="14">
    <source>
        <dbReference type="EMBL" id="NBI05861.1"/>
    </source>
</evidence>
<evidence type="ECO:0000256" key="5">
    <source>
        <dbReference type="ARBA" id="ARBA00022679"/>
    </source>
</evidence>
<keyword evidence="15" id="KW-1185">Reference proteome</keyword>
<evidence type="ECO:0008006" key="16">
    <source>
        <dbReference type="Google" id="ProtNLM"/>
    </source>
</evidence>
<dbReference type="PROSITE" id="PS01035">
    <property type="entry name" value="PTS_EIIB_TYPE_1_CYS"/>
    <property type="match status" value="1"/>
</dbReference>
<dbReference type="InterPro" id="IPR050890">
    <property type="entry name" value="PTS_EIIA_component"/>
</dbReference>
<dbReference type="PANTHER" id="PTHR45008:SF1">
    <property type="entry name" value="PTS SYSTEM GLUCOSE-SPECIFIC EIIA COMPONENT"/>
    <property type="match status" value="1"/>
</dbReference>
<evidence type="ECO:0000256" key="9">
    <source>
        <dbReference type="ARBA" id="ARBA00022989"/>
    </source>
</evidence>
<feature type="active site" description="Phosphocysteine intermediate; for EIIB activity" evidence="11">
    <location>
        <position position="16"/>
    </location>
</feature>
<evidence type="ECO:0000313" key="15">
    <source>
        <dbReference type="Proteomes" id="UP000467132"/>
    </source>
</evidence>
<keyword evidence="10" id="KW-0472">Membrane</keyword>
<dbReference type="GO" id="GO:0009401">
    <property type="term" value="P:phosphoenolpyruvate-dependent sugar phosphotransferase system"/>
    <property type="evidence" value="ECO:0007669"/>
    <property type="project" value="UniProtKB-KW"/>
</dbReference>
<dbReference type="Pfam" id="PF00367">
    <property type="entry name" value="PTS_EIIB"/>
    <property type="match status" value="1"/>
</dbReference>
<keyword evidence="3" id="KW-1003">Cell membrane</keyword>
<evidence type="ECO:0000256" key="7">
    <source>
        <dbReference type="ARBA" id="ARBA00022692"/>
    </source>
</evidence>
<evidence type="ECO:0000256" key="8">
    <source>
        <dbReference type="ARBA" id="ARBA00022777"/>
    </source>
</evidence>
<evidence type="ECO:0000256" key="4">
    <source>
        <dbReference type="ARBA" id="ARBA00022597"/>
    </source>
</evidence>
<dbReference type="InterPro" id="IPR018113">
    <property type="entry name" value="PTrfase_EIIB_Cys"/>
</dbReference>
<dbReference type="PROSITE" id="PS51098">
    <property type="entry name" value="PTS_EIIB_TYPE_1"/>
    <property type="match status" value="1"/>
</dbReference>
<protein>
    <recommendedName>
        <fullName evidence="16">PTS glucose transporter subunit IIA</fullName>
    </recommendedName>
</protein>
<dbReference type="EMBL" id="QXXA01000004">
    <property type="protein sequence ID" value="NBI05861.1"/>
    <property type="molecule type" value="Genomic_DNA"/>
</dbReference>
<dbReference type="RefSeq" id="WP_160196348.1">
    <property type="nucleotide sequence ID" value="NZ_QXXA01000004.1"/>
</dbReference>
<dbReference type="Proteomes" id="UP000467132">
    <property type="component" value="Unassembled WGS sequence"/>
</dbReference>
<proteinExistence type="predicted"/>
<organism evidence="14 15">
    <name type="scientific">Senegalia massiliensis</name>
    <dbReference type="NCBI Taxonomy" id="1720316"/>
    <lineage>
        <taxon>Bacteria</taxon>
        <taxon>Bacillati</taxon>
        <taxon>Bacillota</taxon>
        <taxon>Clostridia</taxon>
        <taxon>Eubacteriales</taxon>
        <taxon>Clostridiaceae</taxon>
        <taxon>Senegalia</taxon>
    </lineage>
</organism>
<keyword evidence="2" id="KW-0813">Transport</keyword>
<accession>A0A845QUE8</accession>
<dbReference type="InterPro" id="IPR001127">
    <property type="entry name" value="PTS_EIIA_1_perm"/>
</dbReference>
<dbReference type="GO" id="GO:0008982">
    <property type="term" value="F:protein-N(PI)-phosphohistidine-sugar phosphotransferase activity"/>
    <property type="evidence" value="ECO:0007669"/>
    <property type="project" value="InterPro"/>
</dbReference>
<dbReference type="FunFam" id="2.70.70.10:FF:000001">
    <property type="entry name" value="PTS system glucose-specific IIA component"/>
    <property type="match status" value="1"/>
</dbReference>
<evidence type="ECO:0000259" key="13">
    <source>
        <dbReference type="PROSITE" id="PS51098"/>
    </source>
</evidence>
<keyword evidence="8" id="KW-0418">Kinase</keyword>
<keyword evidence="5" id="KW-0808">Transferase</keyword>
<sequence>MIALGSHKNIKDVDACITRLRLKLHDSSLIDKKKLESLGASGVINIDEQNIHVIFGIKSEDLKENIKNIISTSPQTKELILKSPLAGDIVNIEDVPDQVFAQKFLGDGVAINPSSNIVTSPIEGTITQLFPTKHAICIKAESGVEVLIHIGIDTVKLKGKGFTSFVKKGDKIKTGNEIMELDLDFIKKHAKSIITPILITNINSINGFNIMTKGKINNKENLLKIYL</sequence>
<dbReference type="PROSITE" id="PS51093">
    <property type="entry name" value="PTS_EIIA_TYPE_1"/>
    <property type="match status" value="1"/>
</dbReference>
<evidence type="ECO:0000256" key="6">
    <source>
        <dbReference type="ARBA" id="ARBA00022683"/>
    </source>
</evidence>
<dbReference type="AlphaFoldDB" id="A0A845QUE8"/>
<dbReference type="OrthoDB" id="92465at2"/>
<dbReference type="SUPFAM" id="SSF55604">
    <property type="entry name" value="Glucose permease domain IIB"/>
    <property type="match status" value="1"/>
</dbReference>
<dbReference type="PROSITE" id="PS00371">
    <property type="entry name" value="PTS_EIIA_TYPE_1_HIS"/>
    <property type="match status" value="1"/>
</dbReference>
<dbReference type="Gene3D" id="3.30.1360.60">
    <property type="entry name" value="Glucose permease domain IIB"/>
    <property type="match status" value="1"/>
</dbReference>
<dbReference type="SUPFAM" id="SSF51261">
    <property type="entry name" value="Duplicated hybrid motif"/>
    <property type="match status" value="1"/>
</dbReference>
<feature type="domain" description="PTS EIIA type-1" evidence="12">
    <location>
        <begin position="97"/>
        <end position="201"/>
    </location>
</feature>
<dbReference type="GO" id="GO:0016301">
    <property type="term" value="F:kinase activity"/>
    <property type="evidence" value="ECO:0007669"/>
    <property type="project" value="UniProtKB-KW"/>
</dbReference>
<dbReference type="InterPro" id="IPR036878">
    <property type="entry name" value="Glu_permease_IIB"/>
</dbReference>
<dbReference type="Pfam" id="PF00358">
    <property type="entry name" value="PTS_EIIA_1"/>
    <property type="match status" value="1"/>
</dbReference>
<comment type="caution">
    <text evidence="14">The sequence shown here is derived from an EMBL/GenBank/DDBJ whole genome shotgun (WGS) entry which is preliminary data.</text>
</comment>
<dbReference type="NCBIfam" id="TIGR00830">
    <property type="entry name" value="PTBA"/>
    <property type="match status" value="1"/>
</dbReference>
<name>A0A845QUE8_9CLOT</name>
<evidence type="ECO:0000256" key="2">
    <source>
        <dbReference type="ARBA" id="ARBA00022448"/>
    </source>
</evidence>
<keyword evidence="6" id="KW-0598">Phosphotransferase system</keyword>
<feature type="domain" description="PTS EIIB type-1" evidence="13">
    <location>
        <begin position="1"/>
        <end position="76"/>
    </location>
</feature>
<dbReference type="InterPro" id="IPR001996">
    <property type="entry name" value="PTS_IIB_1"/>
</dbReference>
<reference evidence="14 15" key="1">
    <citation type="submission" date="2018-08" db="EMBL/GenBank/DDBJ databases">
        <title>Murine metabolic-syndrome-specific gut microbial biobank.</title>
        <authorList>
            <person name="Liu C."/>
        </authorList>
    </citation>
    <scope>NUCLEOTIDE SEQUENCE [LARGE SCALE GENOMIC DNA]</scope>
    <source>
        <strain evidence="14 15">583</strain>
    </source>
</reference>
<keyword evidence="4" id="KW-0762">Sugar transport</keyword>
<keyword evidence="7" id="KW-0812">Transmembrane</keyword>
<keyword evidence="9" id="KW-1133">Transmembrane helix</keyword>
<dbReference type="PANTHER" id="PTHR45008">
    <property type="entry name" value="PTS SYSTEM GLUCOSE-SPECIFIC EIIA COMPONENT"/>
    <property type="match status" value="1"/>
</dbReference>
<comment type="subcellular location">
    <subcellularLocation>
        <location evidence="1">Cytoplasm</location>
    </subcellularLocation>
</comment>